<evidence type="ECO:0000256" key="3">
    <source>
        <dbReference type="ARBA" id="ARBA00022759"/>
    </source>
</evidence>
<name>A0A0M2NF82_9FIRM</name>
<dbReference type="InterPro" id="IPR000100">
    <property type="entry name" value="RNase_P"/>
</dbReference>
<keyword evidence="4 6" id="KW-0378">Hydrolase</keyword>
<dbReference type="SUPFAM" id="SSF54211">
    <property type="entry name" value="Ribosomal protein S5 domain 2-like"/>
    <property type="match status" value="1"/>
</dbReference>
<dbReference type="AlphaFoldDB" id="A0A0M2NF82"/>
<protein>
    <recommendedName>
        <fullName evidence="6 7">Ribonuclease P protein component</fullName>
        <shortName evidence="6">RNase P protein</shortName>
        <shortName evidence="6">RNaseP protein</shortName>
        <ecNumber evidence="6 7">3.1.26.5</ecNumber>
    </recommendedName>
    <alternativeName>
        <fullName evidence="6">Protein C5</fullName>
    </alternativeName>
</protein>
<evidence type="ECO:0000256" key="5">
    <source>
        <dbReference type="ARBA" id="ARBA00022884"/>
    </source>
</evidence>
<dbReference type="PANTHER" id="PTHR33992:SF1">
    <property type="entry name" value="RIBONUCLEASE P PROTEIN COMPONENT"/>
    <property type="match status" value="1"/>
</dbReference>
<gene>
    <name evidence="6" type="primary">rnpA</name>
    <name evidence="8" type="ORF">CHK_1576</name>
</gene>
<dbReference type="RefSeq" id="WP_046443426.1">
    <property type="nucleotide sequence ID" value="NZ_CAUERS010000024.1"/>
</dbReference>
<sequence length="117" mass="13291">MEVCTLKKNKEFNFVYRRGKSAGSRDMTLVYAKSRYGGARVGFSVSKKVGNSVTRNRARRRLKEAYRMIMPEISGHHSFVFVARSSITAADFQSICHQMRRLLEKMGVLPSAGRKQA</sequence>
<evidence type="ECO:0000313" key="8">
    <source>
        <dbReference type="EMBL" id="KKI51189.1"/>
    </source>
</evidence>
<dbReference type="OrthoDB" id="9810867at2"/>
<dbReference type="InterPro" id="IPR014721">
    <property type="entry name" value="Ribsml_uS5_D2-typ_fold_subgr"/>
</dbReference>
<evidence type="ECO:0000256" key="4">
    <source>
        <dbReference type="ARBA" id="ARBA00022801"/>
    </source>
</evidence>
<comment type="similarity">
    <text evidence="6">Belongs to the RnpA family.</text>
</comment>
<evidence type="ECO:0000313" key="9">
    <source>
        <dbReference type="Proteomes" id="UP000034076"/>
    </source>
</evidence>
<dbReference type="EMBL" id="LAYJ01000088">
    <property type="protein sequence ID" value="KKI51189.1"/>
    <property type="molecule type" value="Genomic_DNA"/>
</dbReference>
<dbReference type="InterPro" id="IPR020568">
    <property type="entry name" value="Ribosomal_Su5_D2-typ_SF"/>
</dbReference>
<comment type="subunit">
    <text evidence="6">Consists of a catalytic RNA component (M1 or rnpB) and a protein subunit.</text>
</comment>
<dbReference type="GO" id="GO:0042781">
    <property type="term" value="F:3'-tRNA processing endoribonuclease activity"/>
    <property type="evidence" value="ECO:0007669"/>
    <property type="project" value="TreeGrafter"/>
</dbReference>
<comment type="function">
    <text evidence="6">RNaseP catalyzes the removal of the 5'-leader sequence from pre-tRNA to produce the mature 5'-terminus. It can also cleave other RNA substrates such as 4.5S RNA. The protein component plays an auxiliary but essential role in vivo by binding to the 5'-leader sequence and broadening the substrate specificity of the ribozyme.</text>
</comment>
<proteinExistence type="inferred from homology"/>
<keyword evidence="5 6" id="KW-0694">RNA-binding</keyword>
<dbReference type="GO" id="GO:0004526">
    <property type="term" value="F:ribonuclease P activity"/>
    <property type="evidence" value="ECO:0007669"/>
    <property type="project" value="UniProtKB-UniRule"/>
</dbReference>
<keyword evidence="1 6" id="KW-0819">tRNA processing</keyword>
<dbReference type="PANTHER" id="PTHR33992">
    <property type="entry name" value="RIBONUCLEASE P PROTEIN COMPONENT"/>
    <property type="match status" value="1"/>
</dbReference>
<reference evidence="8 9" key="1">
    <citation type="submission" date="2015-04" db="EMBL/GenBank/DDBJ databases">
        <title>Draft genome sequence of bacteremic isolate Catabacter hongkongensis type strain HKU16T.</title>
        <authorList>
            <person name="Lau S.K."/>
            <person name="Teng J.L."/>
            <person name="Huang Y."/>
            <person name="Curreem S.O."/>
            <person name="Tsui S.K."/>
            <person name="Woo P.C."/>
        </authorList>
    </citation>
    <scope>NUCLEOTIDE SEQUENCE [LARGE SCALE GENOMIC DNA]</scope>
    <source>
        <strain evidence="8 9">HKU16</strain>
    </source>
</reference>
<dbReference type="GO" id="GO:0030677">
    <property type="term" value="C:ribonuclease P complex"/>
    <property type="evidence" value="ECO:0007669"/>
    <property type="project" value="TreeGrafter"/>
</dbReference>
<evidence type="ECO:0000256" key="2">
    <source>
        <dbReference type="ARBA" id="ARBA00022722"/>
    </source>
</evidence>
<dbReference type="STRING" id="270498.CHK_1576"/>
<evidence type="ECO:0000256" key="1">
    <source>
        <dbReference type="ARBA" id="ARBA00022694"/>
    </source>
</evidence>
<dbReference type="GO" id="GO:0000049">
    <property type="term" value="F:tRNA binding"/>
    <property type="evidence" value="ECO:0007669"/>
    <property type="project" value="UniProtKB-UniRule"/>
</dbReference>
<comment type="caution">
    <text evidence="8">The sequence shown here is derived from an EMBL/GenBank/DDBJ whole genome shotgun (WGS) entry which is preliminary data.</text>
</comment>
<keyword evidence="9" id="KW-1185">Reference proteome</keyword>
<organism evidence="8 9">
    <name type="scientific">Christensenella hongkongensis</name>
    <dbReference type="NCBI Taxonomy" id="270498"/>
    <lineage>
        <taxon>Bacteria</taxon>
        <taxon>Bacillati</taxon>
        <taxon>Bacillota</taxon>
        <taxon>Clostridia</taxon>
        <taxon>Christensenellales</taxon>
        <taxon>Christensenellaceae</taxon>
        <taxon>Christensenella</taxon>
    </lineage>
</organism>
<dbReference type="HAMAP" id="MF_00227">
    <property type="entry name" value="RNase_P"/>
    <property type="match status" value="1"/>
</dbReference>
<accession>A0A0M2NF82</accession>
<dbReference type="EC" id="3.1.26.5" evidence="6 7"/>
<dbReference type="NCBIfam" id="TIGR00188">
    <property type="entry name" value="rnpA"/>
    <property type="match status" value="1"/>
</dbReference>
<comment type="catalytic activity">
    <reaction evidence="6">
        <text>Endonucleolytic cleavage of RNA, removing 5'-extranucleotides from tRNA precursor.</text>
        <dbReference type="EC" id="3.1.26.5"/>
    </reaction>
</comment>
<keyword evidence="3 6" id="KW-0255">Endonuclease</keyword>
<dbReference type="Proteomes" id="UP000034076">
    <property type="component" value="Unassembled WGS sequence"/>
</dbReference>
<keyword evidence="2 6" id="KW-0540">Nuclease</keyword>
<evidence type="ECO:0000256" key="6">
    <source>
        <dbReference type="HAMAP-Rule" id="MF_00227"/>
    </source>
</evidence>
<dbReference type="Gene3D" id="3.30.230.10">
    <property type="match status" value="1"/>
</dbReference>
<dbReference type="PATRIC" id="fig|270498.16.peg.1017"/>
<dbReference type="GO" id="GO:0001682">
    <property type="term" value="P:tRNA 5'-leader removal"/>
    <property type="evidence" value="ECO:0007669"/>
    <property type="project" value="UniProtKB-UniRule"/>
</dbReference>
<evidence type="ECO:0000256" key="7">
    <source>
        <dbReference type="NCBIfam" id="TIGR00188"/>
    </source>
</evidence>
<dbReference type="Pfam" id="PF00825">
    <property type="entry name" value="Ribonuclease_P"/>
    <property type="match status" value="1"/>
</dbReference>